<dbReference type="Proteomes" id="UP000827872">
    <property type="component" value="Linkage Group LG03"/>
</dbReference>
<gene>
    <name evidence="1" type="ORF">K3G42_032276</name>
</gene>
<keyword evidence="2" id="KW-1185">Reference proteome</keyword>
<reference evidence="1" key="1">
    <citation type="submission" date="2021-08" db="EMBL/GenBank/DDBJ databases">
        <title>The first chromosome-level gecko genome reveals the dynamic sex chromosomes of Neotropical dwarf geckos (Sphaerodactylidae: Sphaerodactylus).</title>
        <authorList>
            <person name="Pinto B.J."/>
            <person name="Keating S.E."/>
            <person name="Gamble T."/>
        </authorList>
    </citation>
    <scope>NUCLEOTIDE SEQUENCE</scope>
    <source>
        <strain evidence="1">TG3544</strain>
    </source>
</reference>
<evidence type="ECO:0000313" key="2">
    <source>
        <dbReference type="Proteomes" id="UP000827872"/>
    </source>
</evidence>
<name>A0ACB8EMY3_9SAUR</name>
<proteinExistence type="predicted"/>
<protein>
    <submittedName>
        <fullName evidence="1">Uncharacterized protein</fullName>
    </submittedName>
</protein>
<organism evidence="1 2">
    <name type="scientific">Sphaerodactylus townsendi</name>
    <dbReference type="NCBI Taxonomy" id="933632"/>
    <lineage>
        <taxon>Eukaryota</taxon>
        <taxon>Metazoa</taxon>
        <taxon>Chordata</taxon>
        <taxon>Craniata</taxon>
        <taxon>Vertebrata</taxon>
        <taxon>Euteleostomi</taxon>
        <taxon>Lepidosauria</taxon>
        <taxon>Squamata</taxon>
        <taxon>Bifurcata</taxon>
        <taxon>Gekkota</taxon>
        <taxon>Sphaerodactylidae</taxon>
        <taxon>Sphaerodactylus</taxon>
    </lineage>
</organism>
<dbReference type="EMBL" id="CM037616">
    <property type="protein sequence ID" value="KAH7993773.1"/>
    <property type="molecule type" value="Genomic_DNA"/>
</dbReference>
<accession>A0ACB8EMY3</accession>
<comment type="caution">
    <text evidence="1">The sequence shown here is derived from an EMBL/GenBank/DDBJ whole genome shotgun (WGS) entry which is preliminary data.</text>
</comment>
<evidence type="ECO:0000313" key="1">
    <source>
        <dbReference type="EMBL" id="KAH7993773.1"/>
    </source>
</evidence>
<sequence>MPTNRLAEEEEPGAENAGGGKRRPQTSISRSSSALTPEGAGGLLMESARSSSLVHPSPELMALQDMPNYPRAIRHNLQTRGPGAMLEWTTSDCEQGTKRHTEGTHKGKRDARAAILSTCSFPPCNIPEAAITHPIALMPTFISIWFPTKPPCLQSKMVQPNNGAGQAAQQFLPEGSLGSPPGAVRRPPGSKVSPVVDAGNAATLRPPFPLMPPPFILHPPTRSLMESMNSGRVNDAMRRM</sequence>